<accession>M7AMQ1</accession>
<proteinExistence type="predicted"/>
<evidence type="ECO:0000313" key="1">
    <source>
        <dbReference type="EMBL" id="EMP25784.1"/>
    </source>
</evidence>
<dbReference type="EMBL" id="KB586437">
    <property type="protein sequence ID" value="EMP25784.1"/>
    <property type="molecule type" value="Genomic_DNA"/>
</dbReference>
<dbReference type="SUPFAM" id="SSF53067">
    <property type="entry name" value="Actin-like ATPase domain"/>
    <property type="match status" value="1"/>
</dbReference>
<dbReference type="InterPro" id="IPR004000">
    <property type="entry name" value="Actin"/>
</dbReference>
<evidence type="ECO:0000313" key="2">
    <source>
        <dbReference type="Proteomes" id="UP000031443"/>
    </source>
</evidence>
<dbReference type="STRING" id="8469.M7AMQ1"/>
<dbReference type="Pfam" id="PF00022">
    <property type="entry name" value="Actin"/>
    <property type="match status" value="1"/>
</dbReference>
<reference evidence="2" key="1">
    <citation type="journal article" date="2013" name="Nat. Genet.">
        <title>The draft genomes of soft-shell turtle and green sea turtle yield insights into the development and evolution of the turtle-specific body plan.</title>
        <authorList>
            <person name="Wang Z."/>
            <person name="Pascual-Anaya J."/>
            <person name="Zadissa A."/>
            <person name="Li W."/>
            <person name="Niimura Y."/>
            <person name="Huang Z."/>
            <person name="Li C."/>
            <person name="White S."/>
            <person name="Xiong Z."/>
            <person name="Fang D."/>
            <person name="Wang B."/>
            <person name="Ming Y."/>
            <person name="Chen Y."/>
            <person name="Zheng Y."/>
            <person name="Kuraku S."/>
            <person name="Pignatelli M."/>
            <person name="Herrero J."/>
            <person name="Beal K."/>
            <person name="Nozawa M."/>
            <person name="Li Q."/>
            <person name="Wang J."/>
            <person name="Zhang H."/>
            <person name="Yu L."/>
            <person name="Shigenobu S."/>
            <person name="Wang J."/>
            <person name="Liu J."/>
            <person name="Flicek P."/>
            <person name="Searle S."/>
            <person name="Wang J."/>
            <person name="Kuratani S."/>
            <person name="Yin Y."/>
            <person name="Aken B."/>
            <person name="Zhang G."/>
            <person name="Irie N."/>
        </authorList>
    </citation>
    <scope>NUCLEOTIDE SEQUENCE [LARGE SCALE GENOMIC DNA]</scope>
</reference>
<keyword evidence="2" id="KW-1185">Reference proteome</keyword>
<name>M7AMQ1_CHEMY</name>
<sequence length="213" mass="23655">MDLASSSSLKSYKLPDDQVSITGNECFCYVFQPSFTSQWAGLGCSWVQTVAGDIAIGRGMESAGIHETTYNSIMKCDTYIHEDLNANIILPKGTTMYSGIIKYMQKEIMALVPSTMKIKGEVFHRCGGGTPQSHNSSSSRYNRCFIGFTVTMESFRTPFPYSHRGFKSDTLTDNSALEWLCTALLSYSYVRVQSNGTVDWHCFPPVVVILADI</sequence>
<dbReference type="InterPro" id="IPR043129">
    <property type="entry name" value="ATPase_NBD"/>
</dbReference>
<dbReference type="AlphaFoldDB" id="M7AMQ1"/>
<gene>
    <name evidence="1" type="ORF">UY3_17090</name>
</gene>
<dbReference type="Proteomes" id="UP000031443">
    <property type="component" value="Unassembled WGS sequence"/>
</dbReference>
<protein>
    <submittedName>
        <fullName evidence="1">Actin-1</fullName>
    </submittedName>
</protein>
<dbReference type="PANTHER" id="PTHR11937">
    <property type="entry name" value="ACTIN"/>
    <property type="match status" value="1"/>
</dbReference>
<organism evidence="1 2">
    <name type="scientific">Chelonia mydas</name>
    <name type="common">Green sea-turtle</name>
    <name type="synonym">Chelonia agassizi</name>
    <dbReference type="NCBI Taxonomy" id="8469"/>
    <lineage>
        <taxon>Eukaryota</taxon>
        <taxon>Metazoa</taxon>
        <taxon>Chordata</taxon>
        <taxon>Craniata</taxon>
        <taxon>Vertebrata</taxon>
        <taxon>Euteleostomi</taxon>
        <taxon>Archelosauria</taxon>
        <taxon>Testudinata</taxon>
        <taxon>Testudines</taxon>
        <taxon>Cryptodira</taxon>
        <taxon>Durocryptodira</taxon>
        <taxon>Americhelydia</taxon>
        <taxon>Chelonioidea</taxon>
        <taxon>Cheloniidae</taxon>
        <taxon>Chelonia</taxon>
    </lineage>
</organism>
<dbReference type="Gene3D" id="3.30.420.40">
    <property type="match status" value="1"/>
</dbReference>